<comment type="caution">
    <text evidence="1">The sequence shown here is derived from an EMBL/GenBank/DDBJ whole genome shotgun (WGS) entry which is preliminary data.</text>
</comment>
<accession>A0A367ZQM1</accession>
<evidence type="ECO:0000313" key="1">
    <source>
        <dbReference type="EMBL" id="RCK80346.1"/>
    </source>
</evidence>
<sequence>MMLVVVLGVLVVLALLGFSLNSSVGDMINWSTLFSTTLMMDQAALEIATVVFAAVGRAVGDQAGPVYQALVMGPAAGTLPRVWSEPIALPEAKGVTMTVAGLTLSYAKEADLNPALGWKDPWEKTFRLTLDLTLSGGRSKVRAIRRTYRFVKQGKVQRLALPLLSKFTLYVTSPEPTDETRAGYNCFDNFIDGKRGETSPVMPLAFLHSRERPSGLDLRRKGWVFLGGDQELQLHVTSGNDPECGEFFQFLNIGKPERSPPMFTFTTVPPTPAFTNGVRFLDSAVQAKVSLRGSYFGFYKWDRKEGSDMNFQGVLQRFFGGAEHRTMSSSCLHLLGNFSFPSPTIVVGKVKRVFPYYSGILYEASGEGGSDKFVDVLENPAPLETTAGVIENFWNTVPLTLSFSGAAFGRPFIELPPDEVAAETLFRSQEEYLKFASNLMSEPMNRAFDYFVNDSGKFPPPEKFAQVTGNPVEMTGEAVTITDPTTGQTLFAGDGRALTTDLLLRDRVSLVFETPAEFAAACLRGTVLDLQGQVVLVKGPVSLPRGVTVPTPGVLAARGDIVVQGEVKPCPAGPLTLVAIGGDIVLQTVNEEVWAHLVALDGTVYPATPNPVKIIGGIAVKSLRPLNPKGWPGGGTVTYDDRLDPAGRERSRAYTVQLADYYDDFRMERE</sequence>
<dbReference type="Proteomes" id="UP000252355">
    <property type="component" value="Unassembled WGS sequence"/>
</dbReference>
<protein>
    <submittedName>
        <fullName evidence="1">Uncharacterized protein</fullName>
    </submittedName>
</protein>
<gene>
    <name evidence="1" type="ORF">OZSIB_3528</name>
</gene>
<reference evidence="1 2" key="1">
    <citation type="submission" date="2018-05" db="EMBL/GenBank/DDBJ databases">
        <title>A metagenomic window into the 2 km-deep terrestrial subsurface aquifer revealed taxonomically and functionally diverse microbial community comprising novel uncultured bacterial lineages.</title>
        <authorList>
            <person name="Kadnikov V.V."/>
            <person name="Mardanov A.V."/>
            <person name="Beletsky A.V."/>
            <person name="Banks D."/>
            <person name="Pimenov N.V."/>
            <person name="Frank Y.A."/>
            <person name="Karnachuk O.V."/>
            <person name="Ravin N.V."/>
        </authorList>
    </citation>
    <scope>NUCLEOTIDE SEQUENCE [LARGE SCALE GENOMIC DNA]</scope>
    <source>
        <strain evidence="1">BY5</strain>
    </source>
</reference>
<evidence type="ECO:0000313" key="2">
    <source>
        <dbReference type="Proteomes" id="UP000252355"/>
    </source>
</evidence>
<proteinExistence type="predicted"/>
<name>A0A367ZQM1_9BACT</name>
<organism evidence="1 2">
    <name type="scientific">Candidatus Ozemobacter sibiricus</name>
    <dbReference type="NCBI Taxonomy" id="2268124"/>
    <lineage>
        <taxon>Bacteria</taxon>
        <taxon>Candidatus Ozemobacteria</taxon>
        <taxon>Candidatus Ozemobacterales</taxon>
        <taxon>Candidatus Ozemobacteraceae</taxon>
        <taxon>Candidatus Ozemobacter</taxon>
    </lineage>
</organism>
<dbReference type="AlphaFoldDB" id="A0A367ZQM1"/>
<dbReference type="EMBL" id="QOQW01000007">
    <property type="protein sequence ID" value="RCK80346.1"/>
    <property type="molecule type" value="Genomic_DNA"/>
</dbReference>